<evidence type="ECO:0008006" key="4">
    <source>
        <dbReference type="Google" id="ProtNLM"/>
    </source>
</evidence>
<protein>
    <recommendedName>
        <fullName evidence="4">Bacteriocin</fullName>
    </recommendedName>
</protein>
<reference evidence="2 3" key="1">
    <citation type="submission" date="2016-11" db="EMBL/GenBank/DDBJ databases">
        <title>Draft Genome Sequences of Nine Cyanobacterial Strains from Diverse Habitats.</title>
        <authorList>
            <person name="Zhu T."/>
            <person name="Hou S."/>
            <person name="Lu X."/>
            <person name="Hess W.R."/>
        </authorList>
    </citation>
    <scope>NUCLEOTIDE SEQUENCE [LARGE SCALE GENOMIC DNA]</scope>
    <source>
        <strain evidence="2 3">IAM M-71</strain>
    </source>
</reference>
<organism evidence="2 3">
    <name type="scientific">[Phormidium ambiguum] IAM M-71</name>
    <dbReference type="NCBI Taxonomy" id="454136"/>
    <lineage>
        <taxon>Bacteria</taxon>
        <taxon>Bacillati</taxon>
        <taxon>Cyanobacteriota</taxon>
        <taxon>Cyanophyceae</taxon>
        <taxon>Oscillatoriophycideae</taxon>
        <taxon>Aerosakkonematales</taxon>
        <taxon>Aerosakkonemataceae</taxon>
        <taxon>Floridanema</taxon>
    </lineage>
</organism>
<dbReference type="AlphaFoldDB" id="A0A1U7ITK4"/>
<evidence type="ECO:0000256" key="1">
    <source>
        <dbReference type="SAM" id="Phobius"/>
    </source>
</evidence>
<dbReference type="EMBL" id="MRCE01000001">
    <property type="protein sequence ID" value="OKH40857.1"/>
    <property type="molecule type" value="Genomic_DNA"/>
</dbReference>
<keyword evidence="1" id="KW-0472">Membrane</keyword>
<dbReference type="OrthoDB" id="490865at2"/>
<keyword evidence="1" id="KW-1133">Transmembrane helix</keyword>
<dbReference type="STRING" id="454136.NIES2119_00655"/>
<dbReference type="Proteomes" id="UP000185860">
    <property type="component" value="Unassembled WGS sequence"/>
</dbReference>
<evidence type="ECO:0000313" key="2">
    <source>
        <dbReference type="EMBL" id="OKH40857.1"/>
    </source>
</evidence>
<comment type="caution">
    <text evidence="2">The sequence shown here is derived from an EMBL/GenBank/DDBJ whole genome shotgun (WGS) entry which is preliminary data.</text>
</comment>
<name>A0A1U7ITK4_9CYAN</name>
<gene>
    <name evidence="2" type="ORF">NIES2119_00655</name>
</gene>
<dbReference type="RefSeq" id="WP_073591531.1">
    <property type="nucleotide sequence ID" value="NZ_MRCE01000001.1"/>
</dbReference>
<keyword evidence="1" id="KW-0812">Transmembrane</keyword>
<proteinExistence type="predicted"/>
<feature type="transmembrane region" description="Helical" evidence="1">
    <location>
        <begin position="47"/>
        <end position="70"/>
    </location>
</feature>
<accession>A0A1U7ITK4</accession>
<sequence>MSTIKISDISPVGYDLFSDSESYMMALSEDEFSDIGGAGSPSALTIVTTWACIGGAALVAVSGLAASYAVGRWG</sequence>
<evidence type="ECO:0000313" key="3">
    <source>
        <dbReference type="Proteomes" id="UP000185860"/>
    </source>
</evidence>